<keyword evidence="9" id="KW-0472">Membrane</keyword>
<evidence type="ECO:0000256" key="9">
    <source>
        <dbReference type="ARBA" id="ARBA00023136"/>
    </source>
</evidence>
<keyword evidence="7" id="KW-1133">Transmembrane helix</keyword>
<dbReference type="InterPro" id="IPR029024">
    <property type="entry name" value="TerB-like"/>
</dbReference>
<dbReference type="Gene3D" id="3.30.2010.10">
    <property type="entry name" value="Metalloproteases ('zincins'), catalytic domain"/>
    <property type="match status" value="1"/>
</dbReference>
<evidence type="ECO:0000256" key="1">
    <source>
        <dbReference type="ARBA" id="ARBA00022475"/>
    </source>
</evidence>
<dbReference type="GO" id="GO:0004222">
    <property type="term" value="F:metalloendopeptidase activity"/>
    <property type="evidence" value="ECO:0007669"/>
    <property type="project" value="InterPro"/>
</dbReference>
<keyword evidence="6 10" id="KW-0862">Zinc</keyword>
<keyword evidence="8 10" id="KW-0482">Metalloprotease</keyword>
<keyword evidence="5 10" id="KW-0378">Hydrolase</keyword>
<dbReference type="Pfam" id="PF05099">
    <property type="entry name" value="TerB"/>
    <property type="match status" value="1"/>
</dbReference>
<dbReference type="InterPro" id="IPR001915">
    <property type="entry name" value="Peptidase_M48"/>
</dbReference>
<dbReference type="InterPro" id="IPR007791">
    <property type="entry name" value="DjlA_N"/>
</dbReference>
<sequence length="403" mass="45414">MQKIEQMIRFSSDVDEYHALLADEVIGNLAQKRLKSIREDGYRRDLLGNSLRITPSIAPDLYSIVQDAQSKLGLEEKKIEIYIYSSPEPNASCAYLGGERVILTFSSGLLKTMNRDELKFVAGHELGHSLFKHSALPFHGILESGELSAESAMRLMAWSRRAEVSADRAGLYVCQDPEAAISSFLKLSCGVSYPIISFDLREYSKQIQDLEEMADNLADTSHCYSSHPFNPIRVVAVELYSRSRDFHRLTGQGSGMLTIDQVDEEINKVLSFMEPVPKDKEKEIIDECVFWAGAWIAHADGEFVEVEAENLKQQIDSAVFARHIGLLEQVDDPGALARERFFNSVKPLKTLPAPDRCSIVQRLVVVARADQRMDDKEFDVLNTVCDELAVERSFVQQILMFLN</sequence>
<evidence type="ECO:0000256" key="6">
    <source>
        <dbReference type="ARBA" id="ARBA00022833"/>
    </source>
</evidence>
<feature type="domain" description="Co-chaperone DjlA N-terminal" evidence="12">
    <location>
        <begin position="294"/>
        <end position="394"/>
    </location>
</feature>
<evidence type="ECO:0000259" key="12">
    <source>
        <dbReference type="Pfam" id="PF05099"/>
    </source>
</evidence>
<dbReference type="InterPro" id="IPR050083">
    <property type="entry name" value="HtpX_protease"/>
</dbReference>
<reference evidence="13 14" key="1">
    <citation type="submission" date="2019-06" db="EMBL/GenBank/DDBJ databases">
        <title>Whole genome sequence for Cellvibrionaceae sp. R142.</title>
        <authorList>
            <person name="Wang G."/>
        </authorList>
    </citation>
    <scope>NUCLEOTIDE SEQUENCE [LARGE SCALE GENOMIC DNA]</scope>
    <source>
        <strain evidence="13 14">R142</strain>
    </source>
</reference>
<evidence type="ECO:0000313" key="14">
    <source>
        <dbReference type="Proteomes" id="UP000319732"/>
    </source>
</evidence>
<evidence type="ECO:0000256" key="7">
    <source>
        <dbReference type="ARBA" id="ARBA00022989"/>
    </source>
</evidence>
<gene>
    <name evidence="13" type="ORF">FKG94_21905</name>
</gene>
<dbReference type="PANTHER" id="PTHR43221">
    <property type="entry name" value="PROTEASE HTPX"/>
    <property type="match status" value="1"/>
</dbReference>
<feature type="domain" description="Peptidase M48" evidence="11">
    <location>
        <begin position="150"/>
        <end position="237"/>
    </location>
</feature>
<dbReference type="AlphaFoldDB" id="A0A545SYY5"/>
<dbReference type="PANTHER" id="PTHR43221:SF2">
    <property type="entry name" value="PROTEASE HTPX HOMOLOG"/>
    <property type="match status" value="1"/>
</dbReference>
<dbReference type="Proteomes" id="UP000319732">
    <property type="component" value="Unassembled WGS sequence"/>
</dbReference>
<name>A0A545SYY5_9GAMM</name>
<keyword evidence="14" id="KW-1185">Reference proteome</keyword>
<dbReference type="GO" id="GO:0046872">
    <property type="term" value="F:metal ion binding"/>
    <property type="evidence" value="ECO:0007669"/>
    <property type="project" value="UniProtKB-KW"/>
</dbReference>
<dbReference type="SUPFAM" id="SSF158682">
    <property type="entry name" value="TerB-like"/>
    <property type="match status" value="1"/>
</dbReference>
<evidence type="ECO:0000256" key="4">
    <source>
        <dbReference type="ARBA" id="ARBA00022723"/>
    </source>
</evidence>
<accession>A0A545SYY5</accession>
<dbReference type="OrthoDB" id="7338723at2"/>
<dbReference type="Gene3D" id="1.10.3680.10">
    <property type="entry name" value="TerB-like"/>
    <property type="match status" value="1"/>
</dbReference>
<keyword evidence="3" id="KW-0812">Transmembrane</keyword>
<evidence type="ECO:0000259" key="11">
    <source>
        <dbReference type="Pfam" id="PF01435"/>
    </source>
</evidence>
<evidence type="ECO:0000256" key="3">
    <source>
        <dbReference type="ARBA" id="ARBA00022692"/>
    </source>
</evidence>
<comment type="cofactor">
    <cofactor evidence="10">
        <name>Zn(2+)</name>
        <dbReference type="ChEBI" id="CHEBI:29105"/>
    </cofactor>
    <text evidence="10">Binds 1 zinc ion per subunit.</text>
</comment>
<keyword evidence="1" id="KW-1003">Cell membrane</keyword>
<dbReference type="GO" id="GO:0006508">
    <property type="term" value="P:proteolysis"/>
    <property type="evidence" value="ECO:0007669"/>
    <property type="project" value="UniProtKB-KW"/>
</dbReference>
<comment type="similarity">
    <text evidence="10">Belongs to the peptidase M48 family.</text>
</comment>
<evidence type="ECO:0000313" key="13">
    <source>
        <dbReference type="EMBL" id="TQV70178.1"/>
    </source>
</evidence>
<protein>
    <submittedName>
        <fullName evidence="13">M48 family metalloprotease</fullName>
    </submittedName>
</protein>
<evidence type="ECO:0000256" key="5">
    <source>
        <dbReference type="ARBA" id="ARBA00022801"/>
    </source>
</evidence>
<dbReference type="RefSeq" id="WP_142929082.1">
    <property type="nucleotide sequence ID" value="NZ_ML660103.1"/>
</dbReference>
<feature type="domain" description="Peptidase M48" evidence="11">
    <location>
        <begin position="59"/>
        <end position="135"/>
    </location>
</feature>
<evidence type="ECO:0000256" key="8">
    <source>
        <dbReference type="ARBA" id="ARBA00023049"/>
    </source>
</evidence>
<dbReference type="CDD" id="cd07325">
    <property type="entry name" value="M48_Ste24p_like"/>
    <property type="match status" value="1"/>
</dbReference>
<organism evidence="13 14">
    <name type="scientific">Exilibacterium tricleocarpae</name>
    <dbReference type="NCBI Taxonomy" id="2591008"/>
    <lineage>
        <taxon>Bacteria</taxon>
        <taxon>Pseudomonadati</taxon>
        <taxon>Pseudomonadota</taxon>
        <taxon>Gammaproteobacteria</taxon>
        <taxon>Cellvibrionales</taxon>
        <taxon>Cellvibrionaceae</taxon>
        <taxon>Exilibacterium</taxon>
    </lineage>
</organism>
<comment type="caution">
    <text evidence="13">The sequence shown here is derived from an EMBL/GenBank/DDBJ whole genome shotgun (WGS) entry which is preliminary data.</text>
</comment>
<keyword evidence="4" id="KW-0479">Metal-binding</keyword>
<evidence type="ECO:0000256" key="2">
    <source>
        <dbReference type="ARBA" id="ARBA00022670"/>
    </source>
</evidence>
<dbReference type="Pfam" id="PF01435">
    <property type="entry name" value="Peptidase_M48"/>
    <property type="match status" value="2"/>
</dbReference>
<dbReference type="EMBL" id="VHSG01000025">
    <property type="protein sequence ID" value="TQV70178.1"/>
    <property type="molecule type" value="Genomic_DNA"/>
</dbReference>
<keyword evidence="2 10" id="KW-0645">Protease</keyword>
<evidence type="ECO:0000256" key="10">
    <source>
        <dbReference type="RuleBase" id="RU003983"/>
    </source>
</evidence>
<proteinExistence type="inferred from homology"/>